<sequence length="1231" mass="133151">MALESMKHFGLLCRQVSTEPSLIIKQEIIRGFLLRFTGDTGLLLKLLLPKYAQRVYYVQDKQLLRVLSVVLGVDGDALRDRLNSNGCIAETACAYFHPTASVDSDGWCSMTLSEFDGFLNDMATASAEAERVSLLKRFFSAACSNVVYYFFREIKQDLRLGAGLRVVLGGLHPSAYTVFQNCANVQEVVRRIQASAAVTTTASTTTGNVSAPAASDAAENDADESSRGDGAVGSVNTAMIVGIPLAPMLAAPVRSITQALAKCPNGAFSEVKYDGERIQIHKRGSTLMFFARSLRPMRADKFSGLEHAILQAITADDCVLDGEILMVDVRTSTPLPFGTLGKHRRTQFSGACPCVFLFDILFVNGQSLLTVPMVERREELKKNVQFIRNRVMFSELCIIEGRPDQREALLRQHLQRAIAEGLEGLVIKDMKGAYEPRARHWLKIKKDYLEGLADSADLLVLGAWYGSGNNGGQLSTFLMGCVDPSLPPGAPGRFKTVCKVGNGLNDNQISAISAAYAARMVSTATLRDGQRGPPAWLDCQLCHLPDVVLRDPVTADVMEVIGAELLATKTHTSGISIRFPRILAIRTDKTVESATNLRELQQLFLTSMEKLSAAGVDSSLHLADGYTVMPDEEGNSTRVPSGLIAAREGCATPTLPPQIPSLLTSPQRTRRAAPPAVTYVTKGDATTPPTPSTEPLVIFHCVAVGGRWSARGVMRRISEVYGPSVGKAYEQASVACVLGQVIYAEVSPVNRPGRVFVASAVAQRTAPAGQVPLVDQRALEKALTNAAAYAQRYGASLHIVVPSAETHVQVPPLLDLLGSLCAQRNVPIAVYGVPPPLSPPRQHQQLGIPSTPAEKNEDEREDGVTHLPHSVPSVYADTRLQFSRGRGRRYALLRDVEAQIVYSSCEGTATVAASDVRALLELMQGRCVTHSDRYNAAVSSTHVLVIGDAQVPHVEDANRRCAHVLSAAWVGDCFHDGVRYPESLYRQDSARPTARLLAGQCLLFSASLLRKEGYRWRRLAQLLGATVHTSWCMIGQRTSLALTDTWDDECAEVYRLGGWVVHCQWLEDCVMAAVVLPLDAYVFSPERESQQSDSKGVRRPLSGKSVCLWPSTDTAAHPSSLVACFCRDELGAALVADPAGADLVLLITDTATERQRASVYAGANAQRLVNVEWLRRCAAAGEYVMPTTLPPLLSAMQPRGANDAVCEAVDAAEVATRVTSSTASDGSIEGS</sequence>
<evidence type="ECO:0000256" key="8">
    <source>
        <dbReference type="ARBA" id="ARBA00034003"/>
    </source>
</evidence>
<dbReference type="Gene3D" id="2.40.50.140">
    <property type="entry name" value="Nucleic acid-binding proteins"/>
    <property type="match status" value="1"/>
</dbReference>
<dbReference type="OMA" id="EDANRRC"/>
<keyword evidence="5" id="KW-0235">DNA replication</keyword>
<dbReference type="InterPro" id="IPR012308">
    <property type="entry name" value="DNA_ligase_ATP-dep_N"/>
</dbReference>
<dbReference type="SUPFAM" id="SSF52113">
    <property type="entry name" value="BRCT domain"/>
    <property type="match status" value="2"/>
</dbReference>
<evidence type="ECO:0000313" key="15">
    <source>
        <dbReference type="Proteomes" id="UP000038009"/>
    </source>
</evidence>
<dbReference type="EC" id="6.5.1.1" evidence="9"/>
<feature type="compositionally biased region" description="Low complexity" evidence="11">
    <location>
        <begin position="205"/>
        <end position="217"/>
    </location>
</feature>
<dbReference type="Gene3D" id="3.40.50.10190">
    <property type="entry name" value="BRCT domain"/>
    <property type="match status" value="2"/>
</dbReference>
<evidence type="ECO:0000256" key="7">
    <source>
        <dbReference type="ARBA" id="ARBA00022840"/>
    </source>
</evidence>
<evidence type="ECO:0000256" key="3">
    <source>
        <dbReference type="ARBA" id="ARBA00007572"/>
    </source>
</evidence>
<dbReference type="PANTHER" id="PTHR45674">
    <property type="entry name" value="DNA LIGASE 1/3 FAMILY MEMBER"/>
    <property type="match status" value="1"/>
</dbReference>
<keyword evidence="9" id="KW-0227">DNA damage</keyword>
<dbReference type="Pfam" id="PF04679">
    <property type="entry name" value="DNA_ligase_A_C"/>
    <property type="match status" value="1"/>
</dbReference>
<feature type="domain" description="BRCT" evidence="13">
    <location>
        <begin position="992"/>
        <end position="1083"/>
    </location>
</feature>
<evidence type="ECO:0000256" key="11">
    <source>
        <dbReference type="SAM" id="MobiDB-lite"/>
    </source>
</evidence>
<keyword evidence="7 9" id="KW-0067">ATP-binding</keyword>
<evidence type="ECO:0000313" key="14">
    <source>
        <dbReference type="EMBL" id="KPI86356.1"/>
    </source>
</evidence>
<dbReference type="Pfam" id="PF01068">
    <property type="entry name" value="DNA_ligase_A_M"/>
    <property type="match status" value="1"/>
</dbReference>
<dbReference type="PROSITE" id="PS00697">
    <property type="entry name" value="DNA_LIGASE_A1"/>
    <property type="match status" value="1"/>
</dbReference>
<evidence type="ECO:0000259" key="12">
    <source>
        <dbReference type="PROSITE" id="PS50160"/>
    </source>
</evidence>
<evidence type="ECO:0000256" key="9">
    <source>
        <dbReference type="RuleBase" id="RU000617"/>
    </source>
</evidence>
<dbReference type="GO" id="GO:0003910">
    <property type="term" value="F:DNA ligase (ATP) activity"/>
    <property type="evidence" value="ECO:0007669"/>
    <property type="project" value="UniProtKB-EC"/>
</dbReference>
<dbReference type="EMBL" id="LJSK01000135">
    <property type="protein sequence ID" value="KPI86356.1"/>
    <property type="molecule type" value="Genomic_DNA"/>
</dbReference>
<dbReference type="PANTHER" id="PTHR45674:SF9">
    <property type="entry name" value="DNA LIGASE 3"/>
    <property type="match status" value="1"/>
</dbReference>
<dbReference type="Pfam" id="PF04675">
    <property type="entry name" value="DNA_ligase_A_N"/>
    <property type="match status" value="1"/>
</dbReference>
<dbReference type="Gene3D" id="3.30.470.30">
    <property type="entry name" value="DNA ligase/mRNA capping enzyme"/>
    <property type="match status" value="1"/>
</dbReference>
<dbReference type="OrthoDB" id="5829767at2759"/>
<comment type="catalytic activity">
    <reaction evidence="8 9">
        <text>ATP + (deoxyribonucleotide)n-3'-hydroxyl + 5'-phospho-(deoxyribonucleotide)m = (deoxyribonucleotide)n+m + AMP + diphosphate.</text>
        <dbReference type="EC" id="6.5.1.1"/>
    </reaction>
</comment>
<dbReference type="InterPro" id="IPR043472">
    <property type="entry name" value="Macro_dom-like"/>
</dbReference>
<dbReference type="GO" id="GO:0006273">
    <property type="term" value="P:lagging strand elongation"/>
    <property type="evidence" value="ECO:0007669"/>
    <property type="project" value="TreeGrafter"/>
</dbReference>
<evidence type="ECO:0000256" key="2">
    <source>
        <dbReference type="ARBA" id="ARBA00004123"/>
    </source>
</evidence>
<feature type="region of interest" description="Disordered" evidence="11">
    <location>
        <begin position="205"/>
        <end position="230"/>
    </location>
</feature>
<dbReference type="InterPro" id="IPR012310">
    <property type="entry name" value="DNA_ligase_ATP-dep_cent"/>
</dbReference>
<dbReference type="GO" id="GO:0006302">
    <property type="term" value="P:double-strand break repair"/>
    <property type="evidence" value="ECO:0007669"/>
    <property type="project" value="TreeGrafter"/>
</dbReference>
<dbReference type="SUPFAM" id="SSF50249">
    <property type="entry name" value="Nucleic acid-binding proteins"/>
    <property type="match status" value="1"/>
</dbReference>
<dbReference type="SUPFAM" id="SSF117018">
    <property type="entry name" value="ATP-dependent DNA ligase DNA-binding domain"/>
    <property type="match status" value="1"/>
</dbReference>
<comment type="cofactor">
    <cofactor evidence="1">
        <name>Mg(2+)</name>
        <dbReference type="ChEBI" id="CHEBI:18420"/>
    </cofactor>
</comment>
<dbReference type="InterPro" id="IPR016059">
    <property type="entry name" value="DNA_ligase_ATP-dep_CS"/>
</dbReference>
<dbReference type="PROSITE" id="PS50160">
    <property type="entry name" value="DNA_LIGASE_A3"/>
    <property type="match status" value="1"/>
</dbReference>
<keyword evidence="9" id="KW-0233">DNA recombination</keyword>
<dbReference type="InterPro" id="IPR050191">
    <property type="entry name" value="ATP-dep_DNA_ligase"/>
</dbReference>
<keyword evidence="6 9" id="KW-0547">Nucleotide-binding</keyword>
<feature type="region of interest" description="Disordered" evidence="11">
    <location>
        <begin position="837"/>
        <end position="869"/>
    </location>
</feature>
<dbReference type="NCBIfam" id="TIGR00574">
    <property type="entry name" value="dnl1"/>
    <property type="match status" value="1"/>
</dbReference>
<dbReference type="GO" id="GO:0006310">
    <property type="term" value="P:DNA recombination"/>
    <property type="evidence" value="ECO:0007669"/>
    <property type="project" value="UniProtKB-KW"/>
</dbReference>
<dbReference type="AlphaFoldDB" id="A0A0N0P5E0"/>
<keyword evidence="4 9" id="KW-0436">Ligase</keyword>
<dbReference type="GO" id="GO:0070421">
    <property type="term" value="C:DNA ligase III-XRCC1 complex"/>
    <property type="evidence" value="ECO:0007669"/>
    <property type="project" value="TreeGrafter"/>
</dbReference>
<dbReference type="GO" id="GO:0003677">
    <property type="term" value="F:DNA binding"/>
    <property type="evidence" value="ECO:0007669"/>
    <property type="project" value="InterPro"/>
</dbReference>
<organism evidence="14 15">
    <name type="scientific">Leptomonas seymouri</name>
    <dbReference type="NCBI Taxonomy" id="5684"/>
    <lineage>
        <taxon>Eukaryota</taxon>
        <taxon>Discoba</taxon>
        <taxon>Euglenozoa</taxon>
        <taxon>Kinetoplastea</taxon>
        <taxon>Metakinetoplastina</taxon>
        <taxon>Trypanosomatida</taxon>
        <taxon>Trypanosomatidae</taxon>
        <taxon>Leishmaniinae</taxon>
        <taxon>Leptomonas</taxon>
    </lineage>
</organism>
<dbReference type="InterPro" id="IPR012309">
    <property type="entry name" value="DNA_ligase_ATP-dep_C"/>
</dbReference>
<dbReference type="PROSITE" id="PS50172">
    <property type="entry name" value="BRCT"/>
    <property type="match status" value="1"/>
</dbReference>
<dbReference type="Gene3D" id="1.10.3260.10">
    <property type="entry name" value="DNA ligase, ATP-dependent, N-terminal domain"/>
    <property type="match status" value="1"/>
</dbReference>
<dbReference type="InterPro" id="IPR036599">
    <property type="entry name" value="DNA_ligase_N_sf"/>
</dbReference>
<dbReference type="InterPro" id="IPR012340">
    <property type="entry name" value="NA-bd_OB-fold"/>
</dbReference>
<dbReference type="SUPFAM" id="SSF56091">
    <property type="entry name" value="DNA ligase/mRNA capping enzyme, catalytic domain"/>
    <property type="match status" value="1"/>
</dbReference>
<comment type="caution">
    <text evidence="14">The sequence shown here is derived from an EMBL/GenBank/DDBJ whole genome shotgun (WGS) entry which is preliminary data.</text>
</comment>
<proteinExistence type="inferred from homology"/>
<accession>A0A0N0P5E0</accession>
<reference evidence="14 15" key="1">
    <citation type="journal article" date="2015" name="PLoS Pathog.">
        <title>Leptomonas seymouri: Adaptations to the Dixenous Life Cycle Analyzed by Genome Sequencing, Transcriptome Profiling and Co-infection with Leishmania donovani.</title>
        <authorList>
            <person name="Kraeva N."/>
            <person name="Butenko A."/>
            <person name="Hlavacova J."/>
            <person name="Kostygov A."/>
            <person name="Myskova J."/>
            <person name="Grybchuk D."/>
            <person name="Lestinova T."/>
            <person name="Votypka J."/>
            <person name="Volf P."/>
            <person name="Opperdoes F."/>
            <person name="Flegontov P."/>
            <person name="Lukes J."/>
            <person name="Yurchenko V."/>
        </authorList>
    </citation>
    <scope>NUCLEOTIDE SEQUENCE [LARGE SCALE GENOMIC DNA]</scope>
    <source>
        <strain evidence="14 15">ATCC 30220</strain>
    </source>
</reference>
<keyword evidence="9" id="KW-0234">DNA repair</keyword>
<feature type="compositionally biased region" description="Basic and acidic residues" evidence="11">
    <location>
        <begin position="854"/>
        <end position="864"/>
    </location>
</feature>
<feature type="domain" description="ATP-dependent DNA ligase family profile" evidence="12">
    <location>
        <begin position="346"/>
        <end position="483"/>
    </location>
</feature>
<evidence type="ECO:0000256" key="5">
    <source>
        <dbReference type="ARBA" id="ARBA00022705"/>
    </source>
</evidence>
<evidence type="ECO:0000256" key="1">
    <source>
        <dbReference type="ARBA" id="ARBA00001946"/>
    </source>
</evidence>
<dbReference type="InterPro" id="IPR000977">
    <property type="entry name" value="DNA_ligase_ATP-dep"/>
</dbReference>
<gene>
    <name evidence="14" type="ORF">ABL78_4582</name>
</gene>
<dbReference type="InterPro" id="IPR001357">
    <property type="entry name" value="BRCT_dom"/>
</dbReference>
<dbReference type="Proteomes" id="UP000038009">
    <property type="component" value="Unassembled WGS sequence"/>
</dbReference>
<dbReference type="InterPro" id="IPR036420">
    <property type="entry name" value="BRCT_dom_sf"/>
</dbReference>
<dbReference type="Gene3D" id="3.30.1490.70">
    <property type="match status" value="1"/>
</dbReference>
<evidence type="ECO:0000256" key="6">
    <source>
        <dbReference type="ARBA" id="ARBA00022741"/>
    </source>
</evidence>
<keyword evidence="15" id="KW-1185">Reference proteome</keyword>
<dbReference type="GO" id="GO:0005524">
    <property type="term" value="F:ATP binding"/>
    <property type="evidence" value="ECO:0007669"/>
    <property type="project" value="UniProtKB-KW"/>
</dbReference>
<dbReference type="PROSITE" id="PS00333">
    <property type="entry name" value="DNA_LIGASE_A2"/>
    <property type="match status" value="1"/>
</dbReference>
<evidence type="ECO:0000256" key="10">
    <source>
        <dbReference type="RuleBase" id="RU004196"/>
    </source>
</evidence>
<comment type="similarity">
    <text evidence="3 10">Belongs to the ATP-dependent DNA ligase family.</text>
</comment>
<comment type="subcellular location">
    <subcellularLocation>
        <location evidence="2">Nucleus</location>
    </subcellularLocation>
</comment>
<dbReference type="GO" id="GO:0071897">
    <property type="term" value="P:DNA biosynthetic process"/>
    <property type="evidence" value="ECO:0007669"/>
    <property type="project" value="InterPro"/>
</dbReference>
<evidence type="ECO:0000256" key="4">
    <source>
        <dbReference type="ARBA" id="ARBA00022598"/>
    </source>
</evidence>
<evidence type="ECO:0000259" key="13">
    <source>
        <dbReference type="PROSITE" id="PS50172"/>
    </source>
</evidence>
<protein>
    <recommendedName>
        <fullName evidence="9">DNA ligase</fullName>
        <ecNumber evidence="9">6.5.1.1</ecNumber>
    </recommendedName>
</protein>
<dbReference type="Gene3D" id="3.40.220.10">
    <property type="entry name" value="Leucine Aminopeptidase, subunit E, domain 1"/>
    <property type="match status" value="1"/>
</dbReference>
<name>A0A0N0P5E0_LEPSE</name>
<dbReference type="VEuPathDB" id="TriTrypDB:Lsey_0135_0120"/>